<keyword evidence="4" id="KW-0472">Membrane</keyword>
<evidence type="ECO:0000313" key="10">
    <source>
        <dbReference type="Proteomes" id="UP000292855"/>
    </source>
</evidence>
<evidence type="ECO:0000256" key="4">
    <source>
        <dbReference type="ARBA" id="ARBA00023136"/>
    </source>
</evidence>
<accession>A0A4Q6XYB9</accession>
<dbReference type="SUPFAM" id="SSF48452">
    <property type="entry name" value="TPR-like"/>
    <property type="match status" value="1"/>
</dbReference>
<feature type="domain" description="RagB/SusD" evidence="7">
    <location>
        <begin position="327"/>
        <end position="456"/>
    </location>
</feature>
<dbReference type="RefSeq" id="WP_130139775.1">
    <property type="nucleotide sequence ID" value="NZ_SGIT01000001.1"/>
</dbReference>
<sequence>MKNTNIKFLLCTLIVLISSCADSFLDKEPISGFSAKGFYKNPSDAQAGVYGIYNSMQSAFRQNFALWGEGRADAVATNHAEDPFALTQNRLTPVIQSARWDNLYTVISRANYAIKYVPQVFESEEGGLRNQLIGQARALRAIAYFYAVRVWGDVPLILEPFESVQQNIFSERTNQETVLDMIEEDLLYASTYCADNYTGARNRVILTKGAAEAFLTQVYMWRKKYTEAIATAESVIESPFYSLVSMQDWNKIFTDGMSNESIFEIGYNEIQTNSLRVIYALGSDSYYFPSLKFRDEFEEGDLRKTRIYDITQNEPRKIWKFFGEGFNDESPDPSSNNIVMVRLADIILLKAEAHAHLNEPDLALPLLNEIRRRAGLPNLDLSDANGMYGDLVSAVLHERAVELCYEGHRWFDLVRNGKVIEVMGPINSISDTRNFVWPIHEDVINRNPNIVQNEFYK</sequence>
<feature type="signal peptide" evidence="6">
    <location>
        <begin position="1"/>
        <end position="23"/>
    </location>
</feature>
<feature type="chain" id="PRO_5020272139" evidence="6">
    <location>
        <begin position="24"/>
        <end position="457"/>
    </location>
</feature>
<gene>
    <name evidence="9" type="ORF">EWE74_01505</name>
</gene>
<name>A0A4Q6XYB9_9SPHI</name>
<dbReference type="AlphaFoldDB" id="A0A4Q6XYB9"/>
<evidence type="ECO:0000256" key="5">
    <source>
        <dbReference type="ARBA" id="ARBA00023237"/>
    </source>
</evidence>
<dbReference type="Gene3D" id="1.25.40.390">
    <property type="match status" value="1"/>
</dbReference>
<dbReference type="CDD" id="cd08977">
    <property type="entry name" value="SusD"/>
    <property type="match status" value="1"/>
</dbReference>
<dbReference type="InterPro" id="IPR011990">
    <property type="entry name" value="TPR-like_helical_dom_sf"/>
</dbReference>
<dbReference type="PROSITE" id="PS51257">
    <property type="entry name" value="PROKAR_LIPOPROTEIN"/>
    <property type="match status" value="1"/>
</dbReference>
<evidence type="ECO:0000256" key="6">
    <source>
        <dbReference type="SAM" id="SignalP"/>
    </source>
</evidence>
<protein>
    <submittedName>
        <fullName evidence="9">RagB/SusD family nutrient uptake outer membrane protein</fullName>
    </submittedName>
</protein>
<keyword evidence="3 6" id="KW-0732">Signal</keyword>
<dbReference type="OrthoDB" id="621570at2"/>
<comment type="subcellular location">
    <subcellularLocation>
        <location evidence="1">Cell outer membrane</location>
    </subcellularLocation>
</comment>
<evidence type="ECO:0000256" key="3">
    <source>
        <dbReference type="ARBA" id="ARBA00022729"/>
    </source>
</evidence>
<comment type="similarity">
    <text evidence="2">Belongs to the SusD family.</text>
</comment>
<evidence type="ECO:0000256" key="2">
    <source>
        <dbReference type="ARBA" id="ARBA00006275"/>
    </source>
</evidence>
<dbReference type="EMBL" id="SGIT01000001">
    <property type="protein sequence ID" value="RZF61546.1"/>
    <property type="molecule type" value="Genomic_DNA"/>
</dbReference>
<dbReference type="Pfam" id="PF14322">
    <property type="entry name" value="SusD-like_3"/>
    <property type="match status" value="1"/>
</dbReference>
<feature type="domain" description="SusD-like N-terminal" evidence="8">
    <location>
        <begin position="95"/>
        <end position="220"/>
    </location>
</feature>
<dbReference type="GO" id="GO:0009279">
    <property type="term" value="C:cell outer membrane"/>
    <property type="evidence" value="ECO:0007669"/>
    <property type="project" value="UniProtKB-SubCell"/>
</dbReference>
<keyword evidence="5" id="KW-0998">Cell outer membrane</keyword>
<evidence type="ECO:0000313" key="9">
    <source>
        <dbReference type="EMBL" id="RZF61546.1"/>
    </source>
</evidence>
<evidence type="ECO:0000256" key="1">
    <source>
        <dbReference type="ARBA" id="ARBA00004442"/>
    </source>
</evidence>
<dbReference type="Proteomes" id="UP000292855">
    <property type="component" value="Unassembled WGS sequence"/>
</dbReference>
<dbReference type="InterPro" id="IPR033985">
    <property type="entry name" value="SusD-like_N"/>
</dbReference>
<evidence type="ECO:0000259" key="8">
    <source>
        <dbReference type="Pfam" id="PF14322"/>
    </source>
</evidence>
<keyword evidence="10" id="KW-1185">Reference proteome</keyword>
<dbReference type="InterPro" id="IPR012944">
    <property type="entry name" value="SusD_RagB_dom"/>
</dbReference>
<proteinExistence type="inferred from homology"/>
<dbReference type="Pfam" id="PF07980">
    <property type="entry name" value="SusD_RagB"/>
    <property type="match status" value="1"/>
</dbReference>
<comment type="caution">
    <text evidence="9">The sequence shown here is derived from an EMBL/GenBank/DDBJ whole genome shotgun (WGS) entry which is preliminary data.</text>
</comment>
<reference evidence="9 10" key="1">
    <citation type="submission" date="2019-02" db="EMBL/GenBank/DDBJ databases">
        <authorList>
            <person name="Li Y."/>
        </authorList>
    </citation>
    <scope>NUCLEOTIDE SEQUENCE [LARGE SCALE GENOMIC DNA]</scope>
    <source>
        <strain evidence="9 10">30C10-4-7</strain>
    </source>
</reference>
<evidence type="ECO:0000259" key="7">
    <source>
        <dbReference type="Pfam" id="PF07980"/>
    </source>
</evidence>
<organism evidence="9 10">
    <name type="scientific">Sphingobacterium corticibacterium</name>
    <dbReference type="NCBI Taxonomy" id="2484746"/>
    <lineage>
        <taxon>Bacteria</taxon>
        <taxon>Pseudomonadati</taxon>
        <taxon>Bacteroidota</taxon>
        <taxon>Sphingobacteriia</taxon>
        <taxon>Sphingobacteriales</taxon>
        <taxon>Sphingobacteriaceae</taxon>
        <taxon>Sphingobacterium</taxon>
    </lineage>
</organism>